<feature type="transmembrane region" description="Helical" evidence="9">
    <location>
        <begin position="29"/>
        <end position="51"/>
    </location>
</feature>
<dbReference type="PANTHER" id="PTHR30413">
    <property type="entry name" value="INNER MEMBRANE TRANSPORT PERMEASE"/>
    <property type="match status" value="1"/>
</dbReference>
<dbReference type="PIRSF" id="PIRSF006648">
    <property type="entry name" value="DrrB"/>
    <property type="match status" value="1"/>
</dbReference>
<dbReference type="GO" id="GO:0015920">
    <property type="term" value="P:lipopolysaccharide transport"/>
    <property type="evidence" value="ECO:0007669"/>
    <property type="project" value="TreeGrafter"/>
</dbReference>
<organism evidence="11 12">
    <name type="scientific">Sinobacterium caligoides</name>
    <dbReference type="NCBI Taxonomy" id="933926"/>
    <lineage>
        <taxon>Bacteria</taxon>
        <taxon>Pseudomonadati</taxon>
        <taxon>Pseudomonadota</taxon>
        <taxon>Gammaproteobacteria</taxon>
        <taxon>Cellvibrionales</taxon>
        <taxon>Spongiibacteraceae</taxon>
        <taxon>Sinobacterium</taxon>
    </lineage>
</organism>
<feature type="transmembrane region" description="Helical" evidence="9">
    <location>
        <begin position="135"/>
        <end position="158"/>
    </location>
</feature>
<evidence type="ECO:0000259" key="10">
    <source>
        <dbReference type="PROSITE" id="PS51012"/>
    </source>
</evidence>
<comment type="caution">
    <text evidence="11">The sequence shown here is derived from an EMBL/GenBank/DDBJ whole genome shotgun (WGS) entry which is preliminary data.</text>
</comment>
<dbReference type="PANTHER" id="PTHR30413:SF8">
    <property type="entry name" value="TRANSPORT PERMEASE PROTEIN"/>
    <property type="match status" value="1"/>
</dbReference>
<dbReference type="InterPro" id="IPR047817">
    <property type="entry name" value="ABC2_TM_bact-type"/>
</dbReference>
<evidence type="ECO:0000313" key="12">
    <source>
        <dbReference type="Proteomes" id="UP000275394"/>
    </source>
</evidence>
<evidence type="ECO:0000256" key="1">
    <source>
        <dbReference type="ARBA" id="ARBA00004429"/>
    </source>
</evidence>
<comment type="subcellular location">
    <subcellularLocation>
        <location evidence="1 9">Cell inner membrane</location>
        <topology evidence="1 9">Multi-pass membrane protein</topology>
    </subcellularLocation>
</comment>
<dbReference type="InterPro" id="IPR013525">
    <property type="entry name" value="ABC2_TM"/>
</dbReference>
<proteinExistence type="inferred from homology"/>
<sequence>MAIKEFCYLIYTKARLNVKAENSLNKLSYAWLLIEPLLFMGVYYIVFGILLHSKTDNFVIYLLTGLVPWLWFNKSINRSSMSIVAGKPISSQVPISKSFFVLVSCTQEFIRQTIAIAMLLITVVGFGYLPNKSWLWLPIVILLQFIFTIGCSLLLAFIVTYIRDVHLMLSSCTRILMYVSGIIYPISKVPETYQWVFDINPIANMIILYRQILIEQVSPSTYSLIYLLISAVSLIALSIALYISKDQSMTREVMR</sequence>
<name>A0A3N2DPV7_9GAMM</name>
<keyword evidence="12" id="KW-1185">Reference proteome</keyword>
<dbReference type="PROSITE" id="PS51012">
    <property type="entry name" value="ABC_TM2"/>
    <property type="match status" value="1"/>
</dbReference>
<dbReference type="PRINTS" id="PR00164">
    <property type="entry name" value="ABC2TRNSPORT"/>
</dbReference>
<dbReference type="Proteomes" id="UP000275394">
    <property type="component" value="Unassembled WGS sequence"/>
</dbReference>
<evidence type="ECO:0000256" key="7">
    <source>
        <dbReference type="ARBA" id="ARBA00022989"/>
    </source>
</evidence>
<evidence type="ECO:0000256" key="2">
    <source>
        <dbReference type="ARBA" id="ARBA00007783"/>
    </source>
</evidence>
<gene>
    <name evidence="11" type="ORF">EDC56_2295</name>
</gene>
<accession>A0A3N2DPV7</accession>
<keyword evidence="5" id="KW-0997">Cell inner membrane</keyword>
<dbReference type="Pfam" id="PF01061">
    <property type="entry name" value="ABC2_membrane"/>
    <property type="match status" value="1"/>
</dbReference>
<evidence type="ECO:0000256" key="3">
    <source>
        <dbReference type="ARBA" id="ARBA00022448"/>
    </source>
</evidence>
<evidence type="ECO:0000256" key="8">
    <source>
        <dbReference type="ARBA" id="ARBA00023136"/>
    </source>
</evidence>
<keyword evidence="6 9" id="KW-0812">Transmembrane</keyword>
<dbReference type="InterPro" id="IPR000412">
    <property type="entry name" value="ABC_2_transport"/>
</dbReference>
<keyword evidence="4 9" id="KW-1003">Cell membrane</keyword>
<dbReference type="RefSeq" id="WP_123712601.1">
    <property type="nucleotide sequence ID" value="NZ_RKHR01000004.1"/>
</dbReference>
<dbReference type="EMBL" id="RKHR01000004">
    <property type="protein sequence ID" value="ROS01846.1"/>
    <property type="molecule type" value="Genomic_DNA"/>
</dbReference>
<feature type="domain" description="ABC transmembrane type-2" evidence="10">
    <location>
        <begin position="27"/>
        <end position="245"/>
    </location>
</feature>
<protein>
    <recommendedName>
        <fullName evidence="9">Transport permease protein</fullName>
    </recommendedName>
</protein>
<evidence type="ECO:0000256" key="4">
    <source>
        <dbReference type="ARBA" id="ARBA00022475"/>
    </source>
</evidence>
<keyword evidence="7 9" id="KW-1133">Transmembrane helix</keyword>
<dbReference type="AlphaFoldDB" id="A0A3N2DPV7"/>
<dbReference type="GO" id="GO:0043190">
    <property type="term" value="C:ATP-binding cassette (ABC) transporter complex"/>
    <property type="evidence" value="ECO:0007669"/>
    <property type="project" value="InterPro"/>
</dbReference>
<comment type="similarity">
    <text evidence="2 9">Belongs to the ABC-2 integral membrane protein family.</text>
</comment>
<reference evidence="11 12" key="1">
    <citation type="submission" date="2018-11" db="EMBL/GenBank/DDBJ databases">
        <title>Genomic Encyclopedia of Type Strains, Phase IV (KMG-IV): sequencing the most valuable type-strain genomes for metagenomic binning, comparative biology and taxonomic classification.</title>
        <authorList>
            <person name="Goeker M."/>
        </authorList>
    </citation>
    <scope>NUCLEOTIDE SEQUENCE [LARGE SCALE GENOMIC DNA]</scope>
    <source>
        <strain evidence="11 12">DSM 100316</strain>
    </source>
</reference>
<feature type="transmembrane region" description="Helical" evidence="9">
    <location>
        <begin position="224"/>
        <end position="244"/>
    </location>
</feature>
<evidence type="ECO:0000256" key="6">
    <source>
        <dbReference type="ARBA" id="ARBA00022692"/>
    </source>
</evidence>
<evidence type="ECO:0000256" key="5">
    <source>
        <dbReference type="ARBA" id="ARBA00022519"/>
    </source>
</evidence>
<evidence type="ECO:0000256" key="9">
    <source>
        <dbReference type="RuleBase" id="RU361157"/>
    </source>
</evidence>
<evidence type="ECO:0000313" key="11">
    <source>
        <dbReference type="EMBL" id="ROS01846.1"/>
    </source>
</evidence>
<keyword evidence="8 9" id="KW-0472">Membrane</keyword>
<dbReference type="GO" id="GO:0140359">
    <property type="term" value="F:ABC-type transporter activity"/>
    <property type="evidence" value="ECO:0007669"/>
    <property type="project" value="InterPro"/>
</dbReference>
<keyword evidence="3 9" id="KW-0813">Transport</keyword>
<feature type="transmembrane region" description="Helical" evidence="9">
    <location>
        <begin position="57"/>
        <end position="72"/>
    </location>
</feature>
<feature type="transmembrane region" description="Helical" evidence="9">
    <location>
        <begin position="165"/>
        <end position="186"/>
    </location>
</feature>
<feature type="transmembrane region" description="Helical" evidence="9">
    <location>
        <begin position="109"/>
        <end position="129"/>
    </location>
</feature>